<dbReference type="EMBL" id="JACHKY010000002">
    <property type="protein sequence ID" value="MBB4797188.1"/>
    <property type="molecule type" value="Genomic_DNA"/>
</dbReference>
<dbReference type="Gene3D" id="1.10.1660.10">
    <property type="match status" value="1"/>
</dbReference>
<evidence type="ECO:0000259" key="3">
    <source>
        <dbReference type="PROSITE" id="PS50937"/>
    </source>
</evidence>
<dbReference type="PROSITE" id="PS50937">
    <property type="entry name" value="HTH_MERR_2"/>
    <property type="match status" value="1"/>
</dbReference>
<organism evidence="4 5">
    <name type="scientific">Brevundimonas bullata</name>
    <dbReference type="NCBI Taxonomy" id="13160"/>
    <lineage>
        <taxon>Bacteria</taxon>
        <taxon>Pseudomonadati</taxon>
        <taxon>Pseudomonadota</taxon>
        <taxon>Alphaproteobacteria</taxon>
        <taxon>Caulobacterales</taxon>
        <taxon>Caulobacteraceae</taxon>
        <taxon>Brevundimonas</taxon>
    </lineage>
</organism>
<dbReference type="Pfam" id="PF13411">
    <property type="entry name" value="MerR_1"/>
    <property type="match status" value="1"/>
</dbReference>
<dbReference type="PANTHER" id="PTHR30204:SF97">
    <property type="entry name" value="MERR FAMILY REGULATORY PROTEIN"/>
    <property type="match status" value="1"/>
</dbReference>
<dbReference type="SMART" id="SM00422">
    <property type="entry name" value="HTH_MERR"/>
    <property type="match status" value="1"/>
</dbReference>
<accession>A0A7W7IN52</accession>
<dbReference type="InterPro" id="IPR009061">
    <property type="entry name" value="DNA-bd_dom_put_sf"/>
</dbReference>
<keyword evidence="5" id="KW-1185">Reference proteome</keyword>
<evidence type="ECO:0000313" key="5">
    <source>
        <dbReference type="Proteomes" id="UP000539957"/>
    </source>
</evidence>
<comment type="caution">
    <text evidence="4">The sequence shown here is derived from an EMBL/GenBank/DDBJ whole genome shotgun (WGS) entry which is preliminary data.</text>
</comment>
<gene>
    <name evidence="4" type="ORF">HNP32_000912</name>
</gene>
<name>A0A7W7IN52_9CAUL</name>
<evidence type="ECO:0000256" key="1">
    <source>
        <dbReference type="ARBA" id="ARBA00023125"/>
    </source>
</evidence>
<dbReference type="GO" id="GO:0003677">
    <property type="term" value="F:DNA binding"/>
    <property type="evidence" value="ECO:0007669"/>
    <property type="project" value="UniProtKB-KW"/>
</dbReference>
<dbReference type="PRINTS" id="PR00040">
    <property type="entry name" value="HTHMERR"/>
</dbReference>
<feature type="coiled-coil region" evidence="2">
    <location>
        <begin position="90"/>
        <end position="117"/>
    </location>
</feature>
<dbReference type="InterPro" id="IPR000551">
    <property type="entry name" value="MerR-type_HTH_dom"/>
</dbReference>
<proteinExistence type="predicted"/>
<keyword evidence="2" id="KW-0175">Coiled coil</keyword>
<evidence type="ECO:0000313" key="4">
    <source>
        <dbReference type="EMBL" id="MBB4797188.1"/>
    </source>
</evidence>
<dbReference type="AlphaFoldDB" id="A0A7W7IN52"/>
<dbReference type="SUPFAM" id="SSF46955">
    <property type="entry name" value="Putative DNA-binding domain"/>
    <property type="match status" value="1"/>
</dbReference>
<dbReference type="RefSeq" id="WP_184267616.1">
    <property type="nucleotide sequence ID" value="NZ_JACHKY010000002.1"/>
</dbReference>
<sequence length="144" mass="16046">MAGTRRPSRRRDLQGLTITELARLAGTTARALRYYEEFGLLTPHRGGRQERFYSPASAGKALQVVRMRRLGVPLADIARIVKEGDTGGLRRIIEERLADVESQREQLSALLDRLKTDETAGWMREAAPRGVDLAFREASDVALG</sequence>
<reference evidence="4 5" key="1">
    <citation type="submission" date="2020-08" db="EMBL/GenBank/DDBJ databases">
        <title>Functional genomics of gut bacteria from endangered species of beetles.</title>
        <authorList>
            <person name="Carlos-Shanley C."/>
        </authorList>
    </citation>
    <scope>NUCLEOTIDE SEQUENCE [LARGE SCALE GENOMIC DNA]</scope>
    <source>
        <strain evidence="4 5">S00123</strain>
    </source>
</reference>
<evidence type="ECO:0000256" key="2">
    <source>
        <dbReference type="SAM" id="Coils"/>
    </source>
</evidence>
<dbReference type="PANTHER" id="PTHR30204">
    <property type="entry name" value="REDOX-CYCLING DRUG-SENSING TRANSCRIPTIONAL ACTIVATOR SOXR"/>
    <property type="match status" value="1"/>
</dbReference>
<dbReference type="GO" id="GO:0003700">
    <property type="term" value="F:DNA-binding transcription factor activity"/>
    <property type="evidence" value="ECO:0007669"/>
    <property type="project" value="InterPro"/>
</dbReference>
<dbReference type="Proteomes" id="UP000539957">
    <property type="component" value="Unassembled WGS sequence"/>
</dbReference>
<feature type="domain" description="HTH merR-type" evidence="3">
    <location>
        <begin position="15"/>
        <end position="83"/>
    </location>
</feature>
<dbReference type="InterPro" id="IPR047057">
    <property type="entry name" value="MerR_fam"/>
</dbReference>
<protein>
    <submittedName>
        <fullName evidence="4">DNA-binding transcriptional MerR regulator</fullName>
    </submittedName>
</protein>
<keyword evidence="1 4" id="KW-0238">DNA-binding</keyword>